<dbReference type="SMART" id="SM00722">
    <property type="entry name" value="CASH"/>
    <property type="match status" value="2"/>
</dbReference>
<evidence type="ECO:0000256" key="4">
    <source>
        <dbReference type="SAM" id="SignalP"/>
    </source>
</evidence>
<dbReference type="InterPro" id="IPR007742">
    <property type="entry name" value="NosD_dom"/>
</dbReference>
<dbReference type="Proteomes" id="UP000193200">
    <property type="component" value="Unassembled WGS sequence"/>
</dbReference>
<dbReference type="RefSeq" id="WP_085884021.1">
    <property type="nucleotide sequence ID" value="NZ_FWFR01000002.1"/>
</dbReference>
<dbReference type="InterPro" id="IPR026464">
    <property type="entry name" value="NosD_copper_fam"/>
</dbReference>
<gene>
    <name evidence="6" type="ORF">OCH7691_02697</name>
</gene>
<feature type="domain" description="Carbohydrate-binding/sugar hydrolysis" evidence="5">
    <location>
        <begin position="42"/>
        <end position="190"/>
    </location>
</feature>
<dbReference type="PANTHER" id="PTHR22990">
    <property type="entry name" value="F-BOX ONLY PROTEIN"/>
    <property type="match status" value="1"/>
</dbReference>
<keyword evidence="4" id="KW-0732">Signal</keyword>
<name>A0A1Y5TD35_9PROT</name>
<dbReference type="NCBIfam" id="TIGR03804">
    <property type="entry name" value="para_beta_helix"/>
    <property type="match status" value="3"/>
</dbReference>
<dbReference type="InterPro" id="IPR006626">
    <property type="entry name" value="PbH1"/>
</dbReference>
<dbReference type="InterPro" id="IPR011050">
    <property type="entry name" value="Pectin_lyase_fold/virulence"/>
</dbReference>
<sequence>MRALIALGFLICLTAGPAGATARDVPADADRPGALARAIATAGAGDLLRLAPGLHRGPILILAPLTLDGGGRARIEGDGTGSVITVNAPDVTVRGLEIAGSGSSNETLDAAVRLTKKATRASVTDNSLFGNLVGVDVHGARDAFVAGNRIEGRRDHRMNDRGNGIYVWNAPGARIIGNDVRWGRDGIFVNTSSRNSFTGNRFRDLRFAIHYMYANDSEVSDNLSEGNHLGFALMFSKGLTIVGNQSIGDRDHGLLLNYANDARIEGNLIRGGAEKCVFLYNAHRNSLSGNRFEGCAIGIHFTAGSERNTISGNAFIGNRHQVKYVGSRRVDWSAAGRGNYWSDHAAYDLDGDGIADTAYRPNDLMDHILWSQPAAKLLLGAPAVQLIRWSQAAFPALLPGGVTDSRPLMRPVTIPTRLWSRQ</sequence>
<dbReference type="SUPFAM" id="SSF51126">
    <property type="entry name" value="Pectin lyase-like"/>
    <property type="match status" value="1"/>
</dbReference>
<dbReference type="EMBL" id="FWFR01000002">
    <property type="protein sequence ID" value="SLN61013.1"/>
    <property type="molecule type" value="Genomic_DNA"/>
</dbReference>
<reference evidence="6 7" key="1">
    <citation type="submission" date="2017-03" db="EMBL/GenBank/DDBJ databases">
        <authorList>
            <person name="Afonso C.L."/>
            <person name="Miller P.J."/>
            <person name="Scott M.A."/>
            <person name="Spackman E."/>
            <person name="Goraichik I."/>
            <person name="Dimitrov K.M."/>
            <person name="Suarez D.L."/>
            <person name="Swayne D.E."/>
        </authorList>
    </citation>
    <scope>NUCLEOTIDE SEQUENCE [LARGE SCALE GENOMIC DNA]</scope>
    <source>
        <strain evidence="6 7">CECT 7691</strain>
    </source>
</reference>
<keyword evidence="2" id="KW-0677">Repeat</keyword>
<organism evidence="6 7">
    <name type="scientific">Oceanibacterium hippocampi</name>
    <dbReference type="NCBI Taxonomy" id="745714"/>
    <lineage>
        <taxon>Bacteria</taxon>
        <taxon>Pseudomonadati</taxon>
        <taxon>Pseudomonadota</taxon>
        <taxon>Alphaproteobacteria</taxon>
        <taxon>Sneathiellales</taxon>
        <taxon>Sneathiellaceae</taxon>
        <taxon>Oceanibacterium</taxon>
    </lineage>
</organism>
<dbReference type="AlphaFoldDB" id="A0A1Y5TD35"/>
<dbReference type="Pfam" id="PF05048">
    <property type="entry name" value="NosD"/>
    <property type="match status" value="1"/>
</dbReference>
<feature type="chain" id="PRO_5013164793" evidence="4">
    <location>
        <begin position="21"/>
        <end position="422"/>
    </location>
</feature>
<feature type="signal peptide" evidence="4">
    <location>
        <begin position="1"/>
        <end position="20"/>
    </location>
</feature>
<evidence type="ECO:0000259" key="5">
    <source>
        <dbReference type="SMART" id="SM00722"/>
    </source>
</evidence>
<dbReference type="InterPro" id="IPR006633">
    <property type="entry name" value="Carb-bd_sugar_hydrolysis-dom"/>
</dbReference>
<dbReference type="InParanoid" id="A0A1Y5TD35"/>
<keyword evidence="7" id="KW-1185">Reference proteome</keyword>
<comment type="pathway">
    <text evidence="1">Protein modification; protein ubiquitination.</text>
</comment>
<dbReference type="SMART" id="SM00710">
    <property type="entry name" value="PbH1"/>
    <property type="match status" value="10"/>
</dbReference>
<dbReference type="InterPro" id="IPR022441">
    <property type="entry name" value="Para_beta_helix_rpt-2"/>
</dbReference>
<dbReference type="Gene3D" id="2.160.20.10">
    <property type="entry name" value="Single-stranded right-handed beta-helix, Pectin lyase-like"/>
    <property type="match status" value="1"/>
</dbReference>
<feature type="domain" description="Carbohydrate-binding/sugar hydrolysis" evidence="5">
    <location>
        <begin position="196"/>
        <end position="357"/>
    </location>
</feature>
<dbReference type="NCBIfam" id="TIGR04247">
    <property type="entry name" value="NosD_copper_fam"/>
    <property type="match status" value="1"/>
</dbReference>
<dbReference type="OrthoDB" id="9767990at2"/>
<evidence type="ECO:0000256" key="3">
    <source>
        <dbReference type="ARBA" id="ARBA00022786"/>
    </source>
</evidence>
<dbReference type="InterPro" id="IPR012334">
    <property type="entry name" value="Pectin_lyas_fold"/>
</dbReference>
<dbReference type="InterPro" id="IPR051550">
    <property type="entry name" value="SCF-Subunits/Alg-Epimerases"/>
</dbReference>
<evidence type="ECO:0000256" key="2">
    <source>
        <dbReference type="ARBA" id="ARBA00022737"/>
    </source>
</evidence>
<dbReference type="PANTHER" id="PTHR22990:SF15">
    <property type="entry name" value="F-BOX ONLY PROTEIN 10"/>
    <property type="match status" value="1"/>
</dbReference>
<evidence type="ECO:0000256" key="1">
    <source>
        <dbReference type="ARBA" id="ARBA00004906"/>
    </source>
</evidence>
<protein>
    <submittedName>
        <fullName evidence="6">Periplasmic copper-binding protein (NosD)</fullName>
    </submittedName>
</protein>
<evidence type="ECO:0000313" key="7">
    <source>
        <dbReference type="Proteomes" id="UP000193200"/>
    </source>
</evidence>
<evidence type="ECO:0000313" key="6">
    <source>
        <dbReference type="EMBL" id="SLN61013.1"/>
    </source>
</evidence>
<accession>A0A1Y5TD35</accession>
<keyword evidence="3" id="KW-0833">Ubl conjugation pathway</keyword>
<proteinExistence type="predicted"/>